<feature type="coiled-coil region" evidence="1">
    <location>
        <begin position="41"/>
        <end position="93"/>
    </location>
</feature>
<evidence type="ECO:0000256" key="1">
    <source>
        <dbReference type="SAM" id="Coils"/>
    </source>
</evidence>
<keyword evidence="1" id="KW-0175">Coiled coil</keyword>
<keyword evidence="4" id="KW-1185">Reference proteome</keyword>
<comment type="caution">
    <text evidence="3">The sequence shown here is derived from an EMBL/GenBank/DDBJ whole genome shotgun (WGS) entry which is preliminary data.</text>
</comment>
<reference evidence="3 4" key="1">
    <citation type="journal article" date="2015" name="Genome Biol. Evol.">
        <title>Comparative Genomics of a Bacterivorous Green Alga Reveals Evolutionary Causalities and Consequences of Phago-Mixotrophic Mode of Nutrition.</title>
        <authorList>
            <person name="Burns J.A."/>
            <person name="Paasch A."/>
            <person name="Narechania A."/>
            <person name="Kim E."/>
        </authorList>
    </citation>
    <scope>NUCLEOTIDE SEQUENCE [LARGE SCALE GENOMIC DNA]</scope>
    <source>
        <strain evidence="3 4">PLY_AMNH</strain>
    </source>
</reference>
<feature type="compositionally biased region" description="Polar residues" evidence="2">
    <location>
        <begin position="198"/>
        <end position="213"/>
    </location>
</feature>
<dbReference type="Proteomes" id="UP001190700">
    <property type="component" value="Unassembled WGS sequence"/>
</dbReference>
<protein>
    <submittedName>
        <fullName evidence="3">Uncharacterized protein</fullName>
    </submittedName>
</protein>
<name>A0AAE0FNY4_9CHLO</name>
<evidence type="ECO:0000313" key="3">
    <source>
        <dbReference type="EMBL" id="KAK3263244.1"/>
    </source>
</evidence>
<evidence type="ECO:0000256" key="2">
    <source>
        <dbReference type="SAM" id="MobiDB-lite"/>
    </source>
</evidence>
<organism evidence="3 4">
    <name type="scientific">Cymbomonas tetramitiformis</name>
    <dbReference type="NCBI Taxonomy" id="36881"/>
    <lineage>
        <taxon>Eukaryota</taxon>
        <taxon>Viridiplantae</taxon>
        <taxon>Chlorophyta</taxon>
        <taxon>Pyramimonadophyceae</taxon>
        <taxon>Pyramimonadales</taxon>
        <taxon>Pyramimonadaceae</taxon>
        <taxon>Cymbomonas</taxon>
    </lineage>
</organism>
<dbReference type="AlphaFoldDB" id="A0AAE0FNY4"/>
<sequence length="264" mass="28687">MRQLRVAGGPSTEDWEKMNEQHKKMLQECNDIWTKRMQDSEKEASDKIDALNSEVASLKQQIAELEAKHEKAMEEADARVKKAEQTARKATELAEQTVQSTLKGKLSVSVLAPSVRVSFSGSVPDMLVVPEAPRTKIEQVLKKEVLPGFCKVFMSESSSVGPEGQDVNVWLTGIMGGMVKAIDDHVTGVLRQANDSNTVASDGSVTEVRTSSAGRRPDSAGRNSMAQAPLGPPPGSGRRMSTGQARMQSVARRSMSQNPATRPR</sequence>
<feature type="region of interest" description="Disordered" evidence="2">
    <location>
        <begin position="198"/>
        <end position="264"/>
    </location>
</feature>
<proteinExistence type="predicted"/>
<accession>A0AAE0FNY4</accession>
<gene>
    <name evidence="3" type="ORF">CYMTET_27942</name>
</gene>
<feature type="compositionally biased region" description="Polar residues" evidence="2">
    <location>
        <begin position="254"/>
        <end position="264"/>
    </location>
</feature>
<evidence type="ECO:0000313" key="4">
    <source>
        <dbReference type="Proteomes" id="UP001190700"/>
    </source>
</evidence>
<dbReference type="EMBL" id="LGRX02015615">
    <property type="protein sequence ID" value="KAK3263244.1"/>
    <property type="molecule type" value="Genomic_DNA"/>
</dbReference>